<gene>
    <name evidence="4" type="ORF">mRhiFer1_002222</name>
</gene>
<dbReference type="PANTHER" id="PTHR21549:SF1">
    <property type="entry name" value="COILED-COIL DOMAIN-CONTAINING PROTEIN 148"/>
    <property type="match status" value="1"/>
</dbReference>
<dbReference type="EMBL" id="JACAGC010000006">
    <property type="protein sequence ID" value="KAF6361196.1"/>
    <property type="molecule type" value="Genomic_DNA"/>
</dbReference>
<feature type="coiled-coil region" evidence="2">
    <location>
        <begin position="288"/>
        <end position="329"/>
    </location>
</feature>
<proteinExistence type="predicted"/>
<dbReference type="PANTHER" id="PTHR21549">
    <property type="entry name" value="MUTATED IN BLADDER CANCER 1"/>
    <property type="match status" value="1"/>
</dbReference>
<comment type="caution">
    <text evidence="4">The sequence shown here is derived from an EMBL/GenBank/DDBJ whole genome shotgun (WGS) entry which is preliminary data.</text>
</comment>
<evidence type="ECO:0000256" key="2">
    <source>
        <dbReference type="SAM" id="Coils"/>
    </source>
</evidence>
<dbReference type="Proteomes" id="UP000585614">
    <property type="component" value="Unassembled WGS sequence"/>
</dbReference>
<protein>
    <submittedName>
        <fullName evidence="4">Coiled-coil domain containing 148</fullName>
    </submittedName>
</protein>
<evidence type="ECO:0000256" key="3">
    <source>
        <dbReference type="SAM" id="MobiDB-lite"/>
    </source>
</evidence>
<evidence type="ECO:0000313" key="5">
    <source>
        <dbReference type="Proteomes" id="UP000585614"/>
    </source>
</evidence>
<feature type="region of interest" description="Disordered" evidence="3">
    <location>
        <begin position="363"/>
        <end position="388"/>
    </location>
</feature>
<sequence length="388" mass="47063">MESEIKSFLSEKNIGNECLSDLTNFEQELSEQYFTYLKNVINPIQQLRADLKYRQHHISQHSHSHTEFNSTEVLEEVDFVKKQLKAVFERLSLEQQKLESSLSDWSMKILDHSSKERNNMLSKLPTELETLECPYSDLKSSIFNEFYNLTEKYQKKLQEFDLQLEDIYRNFQLSEKDHWIYQAVLDQYPRDLCGRRTLYLDMLQRCFPHKSRHDLVEHEKYCEQYRFTKEQQRILISNWNKNRRDFIQKAVLTFAEACAAHEMESTLAKDRKKQQELCADLKAKVLQWRAHQEEVARLEMEISAIRREKEEEKEKLWKKKELLQREEKKKKIRKHWAKKEQKWQEMEMRDLRRLEELKKLMAEQSVKDRERGENESELDLCLKCQPPD</sequence>
<feature type="compositionally biased region" description="Basic and acidic residues" evidence="3">
    <location>
        <begin position="363"/>
        <end position="374"/>
    </location>
</feature>
<reference evidence="4 5" key="1">
    <citation type="journal article" date="2020" name="Nature">
        <title>Six reference-quality genomes reveal evolution of bat adaptations.</title>
        <authorList>
            <person name="Jebb D."/>
            <person name="Huang Z."/>
            <person name="Pippel M."/>
            <person name="Hughes G.M."/>
            <person name="Lavrichenko K."/>
            <person name="Devanna P."/>
            <person name="Winkler S."/>
            <person name="Jermiin L.S."/>
            <person name="Skirmuntt E.C."/>
            <person name="Katzourakis A."/>
            <person name="Burkitt-Gray L."/>
            <person name="Ray D.A."/>
            <person name="Sullivan K.A.M."/>
            <person name="Roscito J.G."/>
            <person name="Kirilenko B.M."/>
            <person name="Davalos L.M."/>
            <person name="Corthals A.P."/>
            <person name="Power M.L."/>
            <person name="Jones G."/>
            <person name="Ransome R.D."/>
            <person name="Dechmann D.K.N."/>
            <person name="Locatelli A.G."/>
            <person name="Puechmaille S.J."/>
            <person name="Fedrigo O."/>
            <person name="Jarvis E.D."/>
            <person name="Hiller M."/>
            <person name="Vernes S.C."/>
            <person name="Myers E.W."/>
            <person name="Teeling E.C."/>
        </authorList>
    </citation>
    <scope>NUCLEOTIDE SEQUENCE [LARGE SCALE GENOMIC DNA]</scope>
    <source>
        <strain evidence="4">MRhiFer1</strain>
        <tissue evidence="4">Lung</tissue>
    </source>
</reference>
<accession>A0A7J7YHP7</accession>
<dbReference type="InterPro" id="IPR039902">
    <property type="entry name" value="CCDC148/CCDC112"/>
</dbReference>
<keyword evidence="1 2" id="KW-0175">Coiled coil</keyword>
<evidence type="ECO:0000256" key="1">
    <source>
        <dbReference type="ARBA" id="ARBA00023054"/>
    </source>
</evidence>
<evidence type="ECO:0000313" key="4">
    <source>
        <dbReference type="EMBL" id="KAF6361196.1"/>
    </source>
</evidence>
<organism evidence="4 5">
    <name type="scientific">Rhinolophus ferrumequinum</name>
    <name type="common">Greater horseshoe bat</name>
    <dbReference type="NCBI Taxonomy" id="59479"/>
    <lineage>
        <taxon>Eukaryota</taxon>
        <taxon>Metazoa</taxon>
        <taxon>Chordata</taxon>
        <taxon>Craniata</taxon>
        <taxon>Vertebrata</taxon>
        <taxon>Euteleostomi</taxon>
        <taxon>Mammalia</taxon>
        <taxon>Eutheria</taxon>
        <taxon>Laurasiatheria</taxon>
        <taxon>Chiroptera</taxon>
        <taxon>Yinpterochiroptera</taxon>
        <taxon>Rhinolophoidea</taxon>
        <taxon>Rhinolophidae</taxon>
        <taxon>Rhinolophinae</taxon>
        <taxon>Rhinolophus</taxon>
    </lineage>
</organism>
<name>A0A7J7YHP7_RHIFE</name>
<dbReference type="AlphaFoldDB" id="A0A7J7YHP7"/>